<keyword evidence="2" id="KW-1133">Transmembrane helix</keyword>
<feature type="transmembrane region" description="Helical" evidence="2">
    <location>
        <begin position="39"/>
        <end position="56"/>
    </location>
</feature>
<dbReference type="Proteomes" id="UP001212997">
    <property type="component" value="Unassembled WGS sequence"/>
</dbReference>
<dbReference type="InterPro" id="IPR033932">
    <property type="entry name" value="YtcJ-like"/>
</dbReference>
<dbReference type="CDD" id="cd01300">
    <property type="entry name" value="YtcJ_like"/>
    <property type="match status" value="1"/>
</dbReference>
<evidence type="ECO:0000313" key="4">
    <source>
        <dbReference type="EMBL" id="KAJ3482203.1"/>
    </source>
</evidence>
<protein>
    <recommendedName>
        <fullName evidence="3">Amidohydrolase 3 domain-containing protein</fullName>
    </recommendedName>
</protein>
<dbReference type="EMBL" id="JANAWD010000284">
    <property type="protein sequence ID" value="KAJ3482203.1"/>
    <property type="molecule type" value="Genomic_DNA"/>
</dbReference>
<comment type="caution">
    <text evidence="4">The sequence shown here is derived from an EMBL/GenBank/DDBJ whole genome shotgun (WGS) entry which is preliminary data.</text>
</comment>
<dbReference type="SUPFAM" id="SSF51556">
    <property type="entry name" value="Metallo-dependent hydrolases"/>
    <property type="match status" value="1"/>
</dbReference>
<keyword evidence="2" id="KW-0472">Membrane</keyword>
<dbReference type="InterPro" id="IPR011059">
    <property type="entry name" value="Metal-dep_hydrolase_composite"/>
</dbReference>
<keyword evidence="2" id="KW-0812">Transmembrane</keyword>
<accession>A0AAD5V1H4</accession>
<dbReference type="Gene3D" id="2.30.40.10">
    <property type="entry name" value="Urease, subunit C, domain 1"/>
    <property type="match status" value="2"/>
</dbReference>
<evidence type="ECO:0000259" key="3">
    <source>
        <dbReference type="Pfam" id="PF07969"/>
    </source>
</evidence>
<dbReference type="PANTHER" id="PTHR22642">
    <property type="entry name" value="IMIDAZOLONEPROPIONASE"/>
    <property type="match status" value="1"/>
</dbReference>
<organism evidence="4 5">
    <name type="scientific">Meripilus lineatus</name>
    <dbReference type="NCBI Taxonomy" id="2056292"/>
    <lineage>
        <taxon>Eukaryota</taxon>
        <taxon>Fungi</taxon>
        <taxon>Dikarya</taxon>
        <taxon>Basidiomycota</taxon>
        <taxon>Agaricomycotina</taxon>
        <taxon>Agaricomycetes</taxon>
        <taxon>Polyporales</taxon>
        <taxon>Meripilaceae</taxon>
        <taxon>Meripilus</taxon>
    </lineage>
</organism>
<feature type="domain" description="Amidohydrolase 3" evidence="3">
    <location>
        <begin position="151"/>
        <end position="439"/>
    </location>
</feature>
<keyword evidence="5" id="KW-1185">Reference proteome</keyword>
<feature type="region of interest" description="Disordered" evidence="1">
    <location>
        <begin position="1"/>
        <end position="32"/>
    </location>
</feature>
<proteinExistence type="predicted"/>
<evidence type="ECO:0000256" key="1">
    <source>
        <dbReference type="SAM" id="MobiDB-lite"/>
    </source>
</evidence>
<sequence>MSRRRSTKEKESSSSTEEESAHLTSTQPQSNPLTSPSNLFKLFLAFIFGAVTYNFFTRDSLSPRKFRERSDVTSLPESYAICTDEGRVYTVDTRQPTAQCLLVRKDRLHKVGSRDDVLMAWNDYQLDMVKKFYGGELSAKKPLPFYYTRPGAIIVPGLADAHAHLMEWGFKNGLPLDGAQSLEDILDLLESYVRSHDILNDKNEWVVGMGWDQTRWGDWRGGFPSSADLSTRPSLNDRPIALYRVDGHALWASRRAVEIAQAHYEKTNSGKAWPPADEDVEKAGGKLVKDKNGGLTGVFVDTAMSLVPIPPFTLAQAEDFTLTAVRDAVAVGLTSVTDADVGRIAHDALLNLAEDGRLKIRVNAMLSTKDFSPSDITPSGDIERLENFGIEGKLDIKSVKGYSDGALGSWGAALLEPYSDDPSTSGIMRMSEGELEEVISGWWKLGNWGVNSTNIPAHEAQRRRPRIEHAQVMTLDDVKRIGELGVIASVQPTHATSDMWYAESRLGAERIKGAYAYQSLLRSSQSGVLPLGTDFPIEDISPLGTFYAAVTRADKQGASPHGAGGWYATEALTRDQALKGMTLDVAYASFKEEDIGSLETGKKADFVVLDTDIMIEPLEDSGEGRWRGKEILDTKVLATVIDGRLVYGAI</sequence>
<dbReference type="PANTHER" id="PTHR22642:SF2">
    <property type="entry name" value="PROTEIN LONG AFTER FAR-RED 3"/>
    <property type="match status" value="1"/>
</dbReference>
<dbReference type="Gene3D" id="3.20.20.140">
    <property type="entry name" value="Metal-dependent hydrolases"/>
    <property type="match status" value="1"/>
</dbReference>
<feature type="domain" description="Amidohydrolase 3" evidence="3">
    <location>
        <begin position="460"/>
        <end position="647"/>
    </location>
</feature>
<evidence type="ECO:0000256" key="2">
    <source>
        <dbReference type="SAM" id="Phobius"/>
    </source>
</evidence>
<gene>
    <name evidence="4" type="ORF">NLI96_g7137</name>
</gene>
<dbReference type="InterPro" id="IPR032466">
    <property type="entry name" value="Metal_Hydrolase"/>
</dbReference>
<dbReference type="AlphaFoldDB" id="A0AAD5V1H4"/>
<dbReference type="GO" id="GO:0016810">
    <property type="term" value="F:hydrolase activity, acting on carbon-nitrogen (but not peptide) bonds"/>
    <property type="evidence" value="ECO:0007669"/>
    <property type="project" value="InterPro"/>
</dbReference>
<dbReference type="SUPFAM" id="SSF51338">
    <property type="entry name" value="Composite domain of metallo-dependent hydrolases"/>
    <property type="match status" value="1"/>
</dbReference>
<dbReference type="Pfam" id="PF07969">
    <property type="entry name" value="Amidohydro_3"/>
    <property type="match status" value="2"/>
</dbReference>
<reference evidence="4" key="1">
    <citation type="submission" date="2022-07" db="EMBL/GenBank/DDBJ databases">
        <title>Genome Sequence of Physisporinus lineatus.</title>
        <authorList>
            <person name="Buettner E."/>
        </authorList>
    </citation>
    <scope>NUCLEOTIDE SEQUENCE</scope>
    <source>
        <strain evidence="4">VT162</strain>
    </source>
</reference>
<feature type="compositionally biased region" description="Polar residues" evidence="1">
    <location>
        <begin position="22"/>
        <end position="32"/>
    </location>
</feature>
<dbReference type="Gene3D" id="3.10.310.70">
    <property type="match status" value="1"/>
</dbReference>
<dbReference type="InterPro" id="IPR013108">
    <property type="entry name" value="Amidohydro_3"/>
</dbReference>
<name>A0AAD5V1H4_9APHY</name>
<evidence type="ECO:0000313" key="5">
    <source>
        <dbReference type="Proteomes" id="UP001212997"/>
    </source>
</evidence>